<accession>A0A1I5FZQ8</accession>
<name>A0A1I5FZQ8_9PSEU</name>
<dbReference type="PANTHER" id="PTHR11803">
    <property type="entry name" value="2-IMINOBUTANOATE/2-IMINOPROPANOATE DEAMINASE RIDA"/>
    <property type="match status" value="1"/>
</dbReference>
<evidence type="ECO:0000313" key="2">
    <source>
        <dbReference type="EMBL" id="RKT83999.1"/>
    </source>
</evidence>
<keyword evidence="5" id="KW-1185">Reference proteome</keyword>
<reference evidence="3 4" key="1">
    <citation type="submission" date="2016-10" db="EMBL/GenBank/DDBJ databases">
        <authorList>
            <person name="de Groot N.N."/>
        </authorList>
    </citation>
    <scope>NUCLEOTIDE SEQUENCE [LARGE SCALE GENOMIC DNA]</scope>
    <source>
        <strain evidence="3 4">CPCC 201259</strain>
    </source>
</reference>
<dbReference type="InterPro" id="IPR035959">
    <property type="entry name" value="RutC-like_sf"/>
</dbReference>
<comment type="similarity">
    <text evidence="1">Belongs to the RutC family.</text>
</comment>
<dbReference type="GO" id="GO:0019239">
    <property type="term" value="F:deaminase activity"/>
    <property type="evidence" value="ECO:0007669"/>
    <property type="project" value="TreeGrafter"/>
</dbReference>
<dbReference type="EMBL" id="FOUP01000012">
    <property type="protein sequence ID" value="SFO29228.1"/>
    <property type="molecule type" value="Genomic_DNA"/>
</dbReference>
<reference evidence="2 5" key="2">
    <citation type="submission" date="2018-10" db="EMBL/GenBank/DDBJ databases">
        <title>Sequencing the genomes of 1000 actinobacteria strains.</title>
        <authorList>
            <person name="Klenk H.-P."/>
        </authorList>
    </citation>
    <scope>NUCLEOTIDE SEQUENCE [LARGE SCALE GENOMIC DNA]</scope>
    <source>
        <strain evidence="2 5">DSM 45119</strain>
    </source>
</reference>
<gene>
    <name evidence="2" type="ORF">ATL45_2296</name>
    <name evidence="3" type="ORF">SAMN05421805_11225</name>
</gene>
<dbReference type="Proteomes" id="UP000199398">
    <property type="component" value="Unassembled WGS sequence"/>
</dbReference>
<dbReference type="Pfam" id="PF01042">
    <property type="entry name" value="Ribonuc_L-PSP"/>
    <property type="match status" value="1"/>
</dbReference>
<dbReference type="GO" id="GO:0005829">
    <property type="term" value="C:cytosol"/>
    <property type="evidence" value="ECO:0007669"/>
    <property type="project" value="TreeGrafter"/>
</dbReference>
<dbReference type="AlphaFoldDB" id="A0A1I5FZQ8"/>
<proteinExistence type="inferred from homology"/>
<dbReference type="OrthoDB" id="3212792at2"/>
<dbReference type="STRING" id="455193.SAMN05421805_11225"/>
<sequence length="131" mass="13952">MSHQIINPAALHDPVRFGYSHVADTSTGLVFIAGQYASDGNGEVTSADFAEQVEKSLANLRAALAAVDLDFSHVVQLRTYVVDHDLDKLAVIGRLIGEIWGDQPPTQTLTGVAALALPGMLFEIDAVAVRP</sequence>
<dbReference type="InterPro" id="IPR006175">
    <property type="entry name" value="YjgF/YER057c/UK114"/>
</dbReference>
<dbReference type="PANTHER" id="PTHR11803:SF58">
    <property type="entry name" value="PROTEIN HMF1-RELATED"/>
    <property type="match status" value="1"/>
</dbReference>
<evidence type="ECO:0000313" key="3">
    <source>
        <dbReference type="EMBL" id="SFO29228.1"/>
    </source>
</evidence>
<evidence type="ECO:0000256" key="1">
    <source>
        <dbReference type="ARBA" id="ARBA00010552"/>
    </source>
</evidence>
<organism evidence="3 4">
    <name type="scientific">Saccharopolyspora antimicrobica</name>
    <dbReference type="NCBI Taxonomy" id="455193"/>
    <lineage>
        <taxon>Bacteria</taxon>
        <taxon>Bacillati</taxon>
        <taxon>Actinomycetota</taxon>
        <taxon>Actinomycetes</taxon>
        <taxon>Pseudonocardiales</taxon>
        <taxon>Pseudonocardiaceae</taxon>
        <taxon>Saccharopolyspora</taxon>
    </lineage>
</organism>
<evidence type="ECO:0000313" key="4">
    <source>
        <dbReference type="Proteomes" id="UP000199398"/>
    </source>
</evidence>
<dbReference type="RefSeq" id="WP_093156372.1">
    <property type="nucleotide sequence ID" value="NZ_FOUP01000012.1"/>
</dbReference>
<dbReference type="Gene3D" id="3.30.1330.40">
    <property type="entry name" value="RutC-like"/>
    <property type="match status" value="1"/>
</dbReference>
<evidence type="ECO:0000313" key="5">
    <source>
        <dbReference type="Proteomes" id="UP000270697"/>
    </source>
</evidence>
<protein>
    <submittedName>
        <fullName evidence="2">Enamine deaminase RidA (YjgF/YER057c/UK114 family)</fullName>
    </submittedName>
    <submittedName>
        <fullName evidence="3">Enamine deaminase RidA, house cleaning of reactive enamine intermediates, YjgF/YER057c/UK114 family</fullName>
    </submittedName>
</protein>
<dbReference type="SUPFAM" id="SSF55298">
    <property type="entry name" value="YjgF-like"/>
    <property type="match status" value="1"/>
</dbReference>
<dbReference type="Proteomes" id="UP000270697">
    <property type="component" value="Unassembled WGS sequence"/>
</dbReference>
<dbReference type="EMBL" id="RBXX01000002">
    <property type="protein sequence ID" value="RKT83999.1"/>
    <property type="molecule type" value="Genomic_DNA"/>
</dbReference>
<dbReference type="CDD" id="cd00448">
    <property type="entry name" value="YjgF_YER057c_UK114_family"/>
    <property type="match status" value="1"/>
</dbReference>